<dbReference type="GO" id="GO:0008270">
    <property type="term" value="F:zinc ion binding"/>
    <property type="evidence" value="ECO:0007669"/>
    <property type="project" value="UniProtKB-KW"/>
</dbReference>
<evidence type="ECO:0000313" key="5">
    <source>
        <dbReference type="Proteomes" id="UP001208570"/>
    </source>
</evidence>
<accession>A0AAD9J936</accession>
<name>A0AAD9J936_9ANNE</name>
<proteinExistence type="predicted"/>
<dbReference type="SMART" id="SM00355">
    <property type="entry name" value="ZnF_C2H2"/>
    <property type="match status" value="5"/>
</dbReference>
<dbReference type="Gene3D" id="3.30.160.60">
    <property type="entry name" value="Classic Zinc Finger"/>
    <property type="match status" value="2"/>
</dbReference>
<dbReference type="Proteomes" id="UP001208570">
    <property type="component" value="Unassembled WGS sequence"/>
</dbReference>
<dbReference type="InterPro" id="IPR013087">
    <property type="entry name" value="Znf_C2H2_type"/>
</dbReference>
<feature type="domain" description="C2H2-type" evidence="3">
    <location>
        <begin position="841"/>
        <end position="869"/>
    </location>
</feature>
<gene>
    <name evidence="4" type="ORF">LSH36_512g03070</name>
</gene>
<protein>
    <recommendedName>
        <fullName evidence="3">C2H2-type domain-containing protein</fullName>
    </recommendedName>
</protein>
<feature type="region of interest" description="Disordered" evidence="2">
    <location>
        <begin position="469"/>
        <end position="492"/>
    </location>
</feature>
<feature type="region of interest" description="Disordered" evidence="2">
    <location>
        <begin position="1970"/>
        <end position="1992"/>
    </location>
</feature>
<evidence type="ECO:0000256" key="2">
    <source>
        <dbReference type="SAM" id="MobiDB-lite"/>
    </source>
</evidence>
<feature type="region of interest" description="Disordered" evidence="2">
    <location>
        <begin position="1532"/>
        <end position="1556"/>
    </location>
</feature>
<evidence type="ECO:0000313" key="4">
    <source>
        <dbReference type="EMBL" id="KAK2148155.1"/>
    </source>
</evidence>
<sequence>MDTDVAELDPYYGYDQVRNKFMDAADQVVDDDDQVSVSTVGELVSSSKKAADSTPGRRDHNDNNLRNDISAAAAASSVCSDAGLAVQYKYVDGPMRRRETHPVCKAVAHEDISQDFEQFKLPVVVAGDRLAVADVRNGNWSSSAGSVEARRFSVLRGALRRGTPQLGCQVAVTTNANGMPSDCIPALPIGGKQPKSQRNWGVITKMNAVNDRTGAIPTLQQLRDDCTEPSTEAAEPLRTHTSKSSPVNTAVLSIQNSVTPLDILSSVACAEHQRIISCETATTEQSISKVSQSSPPSAIVNERLAQVISANAISTSSGMLSSRHVSTLPVIHPMHCSDFLATRPVCSTGRSERPANLPPQRPPAYATLVRPPVCMDVTRMGVVQQLDSSNMLHGESCIPAGPPVPCTFVALPTAMTLPITISTPVKRLPSQQCSATTVQGYKVHDTCRDEVPTQQNVQPVLGKSVLHRKRRKRKANRCPVSPGNPVLLPGEHHNGSVTYIEPEISQQGYISSSSDSRTVIGPVTCPPIPGVPLGHGQHCDIPTSMMLMLSGHRPSSNHSSQQHSFVDGLVYNSFTVGSRQSHLKKPPSFSNSLYKDQLSVINNEEVKGQNCALKEKQNPYALSKLIPVEDGNSSYSSSIHQCKALKNTDIMKIGSSSGETNGVTNSESATRDIKTRSDCCIVDNVGEAMPDAKLSAMHESVTTKSMYTSCTRDEIIVSTSNGNHSCRTSEADPIISGDRFRGVESVLRSTREERDNHCSHPESLLATMTPESCNVSGSCSLDQQNAKKKVQPKSVKAKGGVKRRRPNDAVIVCSLCQYTVNYNLEWKRHIKEKHWDLVKSFSCKECFIPFESKADFLKHLSKEHPKMLPFRLLPDKLFSTMIEEYKQFIRKSECDRTNLPTSIQQTQSNLSNTDNELIVDLQQSCPVVMCDQPSSPACIDIEKSMTEERNTSKRKESFPGEVSEKDVRIASPADGQATNDNSVLCEETAKLKSDNFPSEKTAVLEGTSFTSKKTAMLKGTSFSIEKIAVLKATSFPDEKIAVLKGSSLANEETALLRGDSFTGEKAINVKANSFPTDKTVMLKDSCLQCENTAELKWGPFPYEKTAGLKENDLPYKKIDMLKGGHFPSGNNVEVNSDHFPGVNTTKLNEDCHLGEKTIVLNGHSFPVRETGEFKGSAFPDENKAEINGSSSPDDRVGELPNGSLPTDSVADIVLRRTSVQEECTVEASCLLDSEAVWQNDNDNASTKSYALSPDRYISDSELPPSPNEDGAKMEDCGSYCPWPVDDQNELPQASPTVCTGSCSSSIQNQTALPVTGEDKKTAKTTTKHDSSRGQVGKKITTLLAGDFFEVGNGLGKLNIRPGLLDARLHKKKFSRRRQRNISRRGFRFDRTNNGPKKIRRKVKVSLLCDDVDDTTLPDLDLPSSFREMKKEREIMAELSWDSVSKDCIQFKHVNDLNTSVSEPSSPLICHNDLAGLGDPVHPCVWTDTGNLEMDKISINDGTSIMSEGGNVECKSSERGRCTPMDIEQPVLEGEEEHRTVSSFDCRTPPETARHDAERVPFGSRKCFVKLERNVAIEELKAGSVRITPDGRLLDCQDVDVSERTPGSVNPCADEQLSENHVPAVSIQQQSIDSKASSAGNDDIAIEQDFSCDERVCQSSWGCMLCTYSSEDYDTLRQHVQDEHVVRKRYFCPLCSLTSHEYNTIENHILRIHKDVTAVVLSRRCPQEQELVDALCLCLPGELKWKNSKLKLERVAKMSGFVLSNISFYDSKRYTCYVCNKQIRSSALIRKHVAGYWKLVNNAGNESQEVSTDSDVLKELYDRRCRVVPKRQSASSREAYMCLEREKTNRSHSDALSANDSNGKYRKLPPKYIGRPSLKEFTNLHDVTSLESSDSSLFDSTMDTCERPIKQVVEESRSVWTTFERMAEMKYCQSADDSPNSNRPSYPTSISRDNGTDTRERLALHLIKTSPCSASDSGFDNAPGEDNSASVPTENRFTSTALSPSSFASQFLESVNSLDRGAQFGSVKVAVTTPSTADRTLVSLAEKRA</sequence>
<reference evidence="4" key="1">
    <citation type="journal article" date="2023" name="Mol. Biol. Evol.">
        <title>Third-Generation Sequencing Reveals the Adaptive Role of the Epigenome in Three Deep-Sea Polychaetes.</title>
        <authorList>
            <person name="Perez M."/>
            <person name="Aroh O."/>
            <person name="Sun Y."/>
            <person name="Lan Y."/>
            <person name="Juniper S.K."/>
            <person name="Young C.R."/>
            <person name="Angers B."/>
            <person name="Qian P.Y."/>
        </authorList>
    </citation>
    <scope>NUCLEOTIDE SEQUENCE</scope>
    <source>
        <strain evidence="4">P08H-3</strain>
    </source>
</reference>
<evidence type="ECO:0000259" key="3">
    <source>
        <dbReference type="PROSITE" id="PS50157"/>
    </source>
</evidence>
<feature type="region of interest" description="Disordered" evidence="2">
    <location>
        <begin position="946"/>
        <end position="979"/>
    </location>
</feature>
<feature type="compositionally biased region" description="Basic and acidic residues" evidence="2">
    <location>
        <begin position="946"/>
        <end position="968"/>
    </location>
</feature>
<evidence type="ECO:0000256" key="1">
    <source>
        <dbReference type="PROSITE-ProRule" id="PRU00042"/>
    </source>
</evidence>
<feature type="compositionally biased region" description="Basic and acidic residues" evidence="2">
    <location>
        <begin position="1316"/>
        <end position="1331"/>
    </location>
</feature>
<feature type="region of interest" description="Disordered" evidence="2">
    <location>
        <begin position="1171"/>
        <end position="1204"/>
    </location>
</feature>
<keyword evidence="1" id="KW-0479">Metal-binding</keyword>
<keyword evidence="1" id="KW-0863">Zinc-finger</keyword>
<dbReference type="EMBL" id="JAODUP010000512">
    <property type="protein sequence ID" value="KAK2148155.1"/>
    <property type="molecule type" value="Genomic_DNA"/>
</dbReference>
<feature type="region of interest" description="Disordered" evidence="2">
    <location>
        <begin position="1313"/>
        <end position="1333"/>
    </location>
</feature>
<feature type="compositionally biased region" description="Polar residues" evidence="2">
    <location>
        <begin position="1934"/>
        <end position="1952"/>
    </location>
</feature>
<keyword evidence="5" id="KW-1185">Reference proteome</keyword>
<feature type="region of interest" description="Disordered" evidence="2">
    <location>
        <begin position="1932"/>
        <end position="1955"/>
    </location>
</feature>
<comment type="caution">
    <text evidence="4">The sequence shown here is derived from an EMBL/GenBank/DDBJ whole genome shotgun (WGS) entry which is preliminary data.</text>
</comment>
<keyword evidence="1" id="KW-0862">Zinc</keyword>
<dbReference type="PROSITE" id="PS00028">
    <property type="entry name" value="ZINC_FINGER_C2H2_1"/>
    <property type="match status" value="1"/>
</dbReference>
<dbReference type="PROSITE" id="PS50157">
    <property type="entry name" value="ZINC_FINGER_C2H2_2"/>
    <property type="match status" value="1"/>
</dbReference>
<feature type="region of interest" description="Disordered" evidence="2">
    <location>
        <begin position="36"/>
        <end position="64"/>
    </location>
</feature>
<organism evidence="4 5">
    <name type="scientific">Paralvinella palmiformis</name>
    <dbReference type="NCBI Taxonomy" id="53620"/>
    <lineage>
        <taxon>Eukaryota</taxon>
        <taxon>Metazoa</taxon>
        <taxon>Spiralia</taxon>
        <taxon>Lophotrochozoa</taxon>
        <taxon>Annelida</taxon>
        <taxon>Polychaeta</taxon>
        <taxon>Sedentaria</taxon>
        <taxon>Canalipalpata</taxon>
        <taxon>Terebellida</taxon>
        <taxon>Terebelliformia</taxon>
        <taxon>Alvinellidae</taxon>
        <taxon>Paralvinella</taxon>
    </lineage>
</organism>
<feature type="region of interest" description="Disordered" evidence="2">
    <location>
        <begin position="1255"/>
        <end position="1274"/>
    </location>
</feature>
<feature type="compositionally biased region" description="Basic and acidic residues" evidence="2">
    <location>
        <begin position="49"/>
        <end position="64"/>
    </location>
</feature>